<keyword evidence="4" id="KW-1185">Reference proteome</keyword>
<accession>A0ABT5BEG0</accession>
<dbReference type="Pfam" id="PF08327">
    <property type="entry name" value="AHSA1"/>
    <property type="match status" value="1"/>
</dbReference>
<dbReference type="EMBL" id="JAQNDN010000019">
    <property type="protein sequence ID" value="MDC0672093.1"/>
    <property type="molecule type" value="Genomic_DNA"/>
</dbReference>
<sequence>MNTETVHSTITLERTYPVAPERVFAAWADPRQKRRWFAEGEGWEVLGFELDFRVGGRETASFRGTTHPATFRNDGHVYDIVPGRRIVTAYTMSADDRRISASLGTVELRPIDGGTRLVYTEQAAFFDGADGPRMREQGWRDLLDALARELAAQR</sequence>
<protein>
    <submittedName>
        <fullName evidence="3">SRPBCC family protein</fullName>
    </submittedName>
</protein>
<dbReference type="Proteomes" id="UP001217838">
    <property type="component" value="Unassembled WGS sequence"/>
</dbReference>
<gene>
    <name evidence="3" type="ORF">POL58_30380</name>
</gene>
<dbReference type="CDD" id="cd08900">
    <property type="entry name" value="SRPBCC_CalC_Aha1-like_7"/>
    <property type="match status" value="1"/>
</dbReference>
<dbReference type="InterPro" id="IPR013538">
    <property type="entry name" value="ASHA1/2-like_C"/>
</dbReference>
<name>A0ABT5BEG0_9BACT</name>
<dbReference type="SUPFAM" id="SSF55961">
    <property type="entry name" value="Bet v1-like"/>
    <property type="match status" value="1"/>
</dbReference>
<organism evidence="3 4">
    <name type="scientific">Nannocystis radixulma</name>
    <dbReference type="NCBI Taxonomy" id="2995305"/>
    <lineage>
        <taxon>Bacteria</taxon>
        <taxon>Pseudomonadati</taxon>
        <taxon>Myxococcota</taxon>
        <taxon>Polyangia</taxon>
        <taxon>Nannocystales</taxon>
        <taxon>Nannocystaceae</taxon>
        <taxon>Nannocystis</taxon>
    </lineage>
</organism>
<evidence type="ECO:0000259" key="2">
    <source>
        <dbReference type="Pfam" id="PF08327"/>
    </source>
</evidence>
<proteinExistence type="inferred from homology"/>
<evidence type="ECO:0000256" key="1">
    <source>
        <dbReference type="ARBA" id="ARBA00006817"/>
    </source>
</evidence>
<dbReference type="InterPro" id="IPR023393">
    <property type="entry name" value="START-like_dom_sf"/>
</dbReference>
<reference evidence="3 4" key="1">
    <citation type="submission" date="2022-11" db="EMBL/GenBank/DDBJ databases">
        <title>Minimal conservation of predation-associated metabolite biosynthetic gene clusters underscores biosynthetic potential of Myxococcota including descriptions for ten novel species: Archangium lansinium sp. nov., Myxococcus landrumus sp. nov., Nannocystis bai.</title>
        <authorList>
            <person name="Ahearne A."/>
            <person name="Stevens C."/>
            <person name="Dowd S."/>
        </authorList>
    </citation>
    <scope>NUCLEOTIDE SEQUENCE [LARGE SCALE GENOMIC DNA]</scope>
    <source>
        <strain evidence="3 4">NCELM</strain>
    </source>
</reference>
<dbReference type="Gene3D" id="3.30.530.20">
    <property type="match status" value="1"/>
</dbReference>
<dbReference type="RefSeq" id="WP_272003290.1">
    <property type="nucleotide sequence ID" value="NZ_JAQNDN010000019.1"/>
</dbReference>
<evidence type="ECO:0000313" key="3">
    <source>
        <dbReference type="EMBL" id="MDC0672093.1"/>
    </source>
</evidence>
<feature type="domain" description="Activator of Hsp90 ATPase homologue 1/2-like C-terminal" evidence="2">
    <location>
        <begin position="18"/>
        <end position="150"/>
    </location>
</feature>
<comment type="similarity">
    <text evidence="1">Belongs to the AHA1 family.</text>
</comment>
<comment type="caution">
    <text evidence="3">The sequence shown here is derived from an EMBL/GenBank/DDBJ whole genome shotgun (WGS) entry which is preliminary data.</text>
</comment>
<evidence type="ECO:0000313" key="4">
    <source>
        <dbReference type="Proteomes" id="UP001217838"/>
    </source>
</evidence>